<evidence type="ECO:0000313" key="3">
    <source>
        <dbReference type="Proteomes" id="UP001056035"/>
    </source>
</evidence>
<evidence type="ECO:0008006" key="4">
    <source>
        <dbReference type="Google" id="ProtNLM"/>
    </source>
</evidence>
<dbReference type="RefSeq" id="WP_254571945.1">
    <property type="nucleotide sequence ID" value="NZ_CP098502.1"/>
</dbReference>
<sequence length="151" mass="15526">MRPSRTPAVALAAALTLTAAGCGSGGGDSAKAPSKATDVARADAICRTANTRITTAAKQTFTAAVPTLPQIRRYASTAFFPVVERELRDLRALTPPAGDDGAAEAIYDCDRARPDSGARESGAARTAREAQPFTAANAQARRYGLTVCGAS</sequence>
<name>A0ABY5DXH3_9ACTN</name>
<accession>A0ABY5DXH3</accession>
<keyword evidence="1" id="KW-0732">Signal</keyword>
<protein>
    <recommendedName>
        <fullName evidence="4">Lipoprotein</fullName>
    </recommendedName>
</protein>
<feature type="signal peptide" evidence="1">
    <location>
        <begin position="1"/>
        <end position="19"/>
    </location>
</feature>
<keyword evidence="3" id="KW-1185">Reference proteome</keyword>
<evidence type="ECO:0000313" key="2">
    <source>
        <dbReference type="EMBL" id="UTI65259.1"/>
    </source>
</evidence>
<dbReference type="Proteomes" id="UP001056035">
    <property type="component" value="Chromosome"/>
</dbReference>
<gene>
    <name evidence="2" type="ORF">NBH00_03375</name>
</gene>
<proteinExistence type="predicted"/>
<dbReference type="EMBL" id="CP098502">
    <property type="protein sequence ID" value="UTI65259.1"/>
    <property type="molecule type" value="Genomic_DNA"/>
</dbReference>
<evidence type="ECO:0000256" key="1">
    <source>
        <dbReference type="SAM" id="SignalP"/>
    </source>
</evidence>
<organism evidence="2 3">
    <name type="scientific">Paraconexibacter antarcticus</name>
    <dbReference type="NCBI Taxonomy" id="2949664"/>
    <lineage>
        <taxon>Bacteria</taxon>
        <taxon>Bacillati</taxon>
        <taxon>Actinomycetota</taxon>
        <taxon>Thermoleophilia</taxon>
        <taxon>Solirubrobacterales</taxon>
        <taxon>Paraconexibacteraceae</taxon>
        <taxon>Paraconexibacter</taxon>
    </lineage>
</organism>
<reference evidence="2 3" key="1">
    <citation type="submission" date="2022-06" db="EMBL/GenBank/DDBJ databases">
        <title>Paraconexibacter antarcticus.</title>
        <authorList>
            <person name="Kim C.S."/>
        </authorList>
    </citation>
    <scope>NUCLEOTIDE SEQUENCE [LARGE SCALE GENOMIC DNA]</scope>
    <source>
        <strain evidence="2 3">02-257</strain>
    </source>
</reference>
<feature type="chain" id="PRO_5046172009" description="Lipoprotein" evidence="1">
    <location>
        <begin position="20"/>
        <end position="151"/>
    </location>
</feature>
<dbReference type="PROSITE" id="PS51257">
    <property type="entry name" value="PROKAR_LIPOPROTEIN"/>
    <property type="match status" value="1"/>
</dbReference>